<name>A0A9D1MG00_9FIRM</name>
<dbReference type="InterPro" id="IPR012340">
    <property type="entry name" value="NA-bd_OB-fold"/>
</dbReference>
<sequence length="142" mass="15487">MELYKTGVKIFGVVGCVLVLLGAFLRIRSGDGNPFAQIFTLLFIEAVAVFVAFMILIMTVKKGWLYHEPGVEREDKQIEEEHGRILQQGGIGVALTDIMPSGKANIGGIVADVVTDGFYIKRGEGIRVVKHENGVIGVERAE</sequence>
<reference evidence="2" key="1">
    <citation type="submission" date="2020-10" db="EMBL/GenBank/DDBJ databases">
        <authorList>
            <person name="Gilroy R."/>
        </authorList>
    </citation>
    <scope>NUCLEOTIDE SEQUENCE</scope>
    <source>
        <strain evidence="2">18911</strain>
    </source>
</reference>
<keyword evidence="1" id="KW-0812">Transmembrane</keyword>
<comment type="caution">
    <text evidence="2">The sequence shown here is derived from an EMBL/GenBank/DDBJ whole genome shotgun (WGS) entry which is preliminary data.</text>
</comment>
<evidence type="ECO:0000256" key="1">
    <source>
        <dbReference type="SAM" id="Phobius"/>
    </source>
</evidence>
<dbReference type="Proteomes" id="UP000824094">
    <property type="component" value="Unassembled WGS sequence"/>
</dbReference>
<keyword evidence="1" id="KW-0472">Membrane</keyword>
<dbReference type="AlphaFoldDB" id="A0A9D1MG00"/>
<accession>A0A9D1MG00</accession>
<evidence type="ECO:0000313" key="3">
    <source>
        <dbReference type="Proteomes" id="UP000824094"/>
    </source>
</evidence>
<dbReference type="InterPro" id="IPR052165">
    <property type="entry name" value="Membrane_assoc_protease"/>
</dbReference>
<proteinExistence type="predicted"/>
<evidence type="ECO:0008006" key="4">
    <source>
        <dbReference type="Google" id="ProtNLM"/>
    </source>
</evidence>
<reference evidence="2" key="2">
    <citation type="journal article" date="2021" name="PeerJ">
        <title>Extensive microbial diversity within the chicken gut microbiome revealed by metagenomics and culture.</title>
        <authorList>
            <person name="Gilroy R."/>
            <person name="Ravi A."/>
            <person name="Getino M."/>
            <person name="Pursley I."/>
            <person name="Horton D.L."/>
            <person name="Alikhan N.F."/>
            <person name="Baker D."/>
            <person name="Gharbi K."/>
            <person name="Hall N."/>
            <person name="Watson M."/>
            <person name="Adriaenssens E.M."/>
            <person name="Foster-Nyarko E."/>
            <person name="Jarju S."/>
            <person name="Secka A."/>
            <person name="Antonio M."/>
            <person name="Oren A."/>
            <person name="Chaudhuri R.R."/>
            <person name="La Ragione R."/>
            <person name="Hildebrand F."/>
            <person name="Pallen M.J."/>
        </authorList>
    </citation>
    <scope>NUCLEOTIDE SEQUENCE</scope>
    <source>
        <strain evidence="2">18911</strain>
    </source>
</reference>
<dbReference type="PANTHER" id="PTHR33507:SF3">
    <property type="entry name" value="INNER MEMBRANE PROTEIN YBBJ"/>
    <property type="match status" value="1"/>
</dbReference>
<gene>
    <name evidence="2" type="ORF">IAB05_00185</name>
</gene>
<dbReference type="Gene3D" id="2.40.50.140">
    <property type="entry name" value="Nucleic acid-binding proteins"/>
    <property type="match status" value="1"/>
</dbReference>
<protein>
    <recommendedName>
        <fullName evidence="4">NfeD-like C-terminal domain-containing protein</fullName>
    </recommendedName>
</protein>
<dbReference type="GO" id="GO:0005886">
    <property type="term" value="C:plasma membrane"/>
    <property type="evidence" value="ECO:0007669"/>
    <property type="project" value="TreeGrafter"/>
</dbReference>
<keyword evidence="1" id="KW-1133">Transmembrane helix</keyword>
<feature type="transmembrane region" description="Helical" evidence="1">
    <location>
        <begin position="35"/>
        <end position="57"/>
    </location>
</feature>
<organism evidence="2 3">
    <name type="scientific">Candidatus Stercoripulliclostridium merdigallinarum</name>
    <dbReference type="NCBI Taxonomy" id="2840951"/>
    <lineage>
        <taxon>Bacteria</taxon>
        <taxon>Bacillati</taxon>
        <taxon>Bacillota</taxon>
        <taxon>Clostridia</taxon>
        <taxon>Eubacteriales</taxon>
        <taxon>Candidatus Stercoripulliclostridium</taxon>
    </lineage>
</organism>
<feature type="transmembrane region" description="Helical" evidence="1">
    <location>
        <begin position="7"/>
        <end position="29"/>
    </location>
</feature>
<dbReference type="PANTHER" id="PTHR33507">
    <property type="entry name" value="INNER MEMBRANE PROTEIN YBBJ"/>
    <property type="match status" value="1"/>
</dbReference>
<evidence type="ECO:0000313" key="2">
    <source>
        <dbReference type="EMBL" id="HIU59788.1"/>
    </source>
</evidence>
<dbReference type="EMBL" id="DVNF01000007">
    <property type="protein sequence ID" value="HIU59788.1"/>
    <property type="molecule type" value="Genomic_DNA"/>
</dbReference>